<dbReference type="GeneID" id="77010735"/>
<proteinExistence type="predicted"/>
<dbReference type="InterPro" id="IPR058240">
    <property type="entry name" value="rSAM_sf"/>
</dbReference>
<reference evidence="9 11" key="2">
    <citation type="submission" date="2019-11" db="EMBL/GenBank/DDBJ databases">
        <title>Draft genome sequences of five Paenibacillus species of dairy origin.</title>
        <authorList>
            <person name="Olajide A.M."/>
            <person name="Chen S."/>
            <person name="Lapointe G."/>
        </authorList>
    </citation>
    <scope>NUCLEOTIDE SEQUENCE [LARGE SCALE GENOMIC DNA]</scope>
    <source>
        <strain evidence="9 11">3CT49</strain>
    </source>
</reference>
<dbReference type="SFLD" id="SFLDG01384">
    <property type="entry name" value="thioether_bond_formation_requi"/>
    <property type="match status" value="1"/>
</dbReference>
<dbReference type="InterPro" id="IPR013785">
    <property type="entry name" value="Aldolase_TIM"/>
</dbReference>
<comment type="cofactor">
    <cofactor evidence="1">
        <name>[4Fe-4S] cluster</name>
        <dbReference type="ChEBI" id="CHEBI:49883"/>
    </cofactor>
</comment>
<evidence type="ECO:0000313" key="11">
    <source>
        <dbReference type="Proteomes" id="UP000442469"/>
    </source>
</evidence>
<protein>
    <submittedName>
        <fullName evidence="8">Radical SAM additional 4Fe4S-binding SPASM domain protein</fullName>
    </submittedName>
    <submittedName>
        <fullName evidence="9">Radical SAM/SPASM domain-containing protein</fullName>
    </submittedName>
</protein>
<keyword evidence="5" id="KW-0408">Iron</keyword>
<dbReference type="PANTHER" id="PTHR43273">
    <property type="entry name" value="ANAEROBIC SULFATASE-MATURATING ENZYME HOMOLOG ASLB-RELATED"/>
    <property type="match status" value="1"/>
</dbReference>
<organism evidence="8 10">
    <name type="scientific">Paenibacillus macerans</name>
    <name type="common">Bacillus macerans</name>
    <dbReference type="NCBI Taxonomy" id="44252"/>
    <lineage>
        <taxon>Bacteria</taxon>
        <taxon>Bacillati</taxon>
        <taxon>Bacillota</taxon>
        <taxon>Bacilli</taxon>
        <taxon>Bacillales</taxon>
        <taxon>Paenibacillaceae</taxon>
        <taxon>Paenibacillus</taxon>
    </lineage>
</organism>
<dbReference type="HOGENOM" id="CLU_009273_3_0_9"/>
<dbReference type="Pfam" id="PF04055">
    <property type="entry name" value="Radical_SAM"/>
    <property type="match status" value="1"/>
</dbReference>
<dbReference type="InterPro" id="IPR023867">
    <property type="entry name" value="Sulphatase_maturase_rSAM"/>
</dbReference>
<dbReference type="CDD" id="cd01335">
    <property type="entry name" value="Radical_SAM"/>
    <property type="match status" value="1"/>
</dbReference>
<keyword evidence="6" id="KW-0411">Iron-sulfur</keyword>
<dbReference type="InterPro" id="IPR000385">
    <property type="entry name" value="MoaA_NifB_PqqE_Fe-S-bd_CS"/>
</dbReference>
<dbReference type="GO" id="GO:0016491">
    <property type="term" value="F:oxidoreductase activity"/>
    <property type="evidence" value="ECO:0007669"/>
    <property type="project" value="InterPro"/>
</dbReference>
<dbReference type="GO" id="GO:0051539">
    <property type="term" value="F:4 iron, 4 sulfur cluster binding"/>
    <property type="evidence" value="ECO:0007669"/>
    <property type="project" value="UniProtKB-KW"/>
</dbReference>
<comment type="caution">
    <text evidence="8">The sequence shown here is derived from an EMBL/GenBank/DDBJ whole genome shotgun (WGS) entry which is preliminary data.</text>
</comment>
<evidence type="ECO:0000313" key="9">
    <source>
        <dbReference type="EMBL" id="MUG21107.1"/>
    </source>
</evidence>
<dbReference type="Gene3D" id="3.20.20.70">
    <property type="entry name" value="Aldolase class I"/>
    <property type="match status" value="1"/>
</dbReference>
<dbReference type="NCBIfam" id="TIGR04085">
    <property type="entry name" value="rSAM_more_4Fe4S"/>
    <property type="match status" value="1"/>
</dbReference>
<dbReference type="GO" id="GO:0046872">
    <property type="term" value="F:metal ion binding"/>
    <property type="evidence" value="ECO:0007669"/>
    <property type="project" value="UniProtKB-KW"/>
</dbReference>
<dbReference type="Proteomes" id="UP000442469">
    <property type="component" value="Unassembled WGS sequence"/>
</dbReference>
<dbReference type="Proteomes" id="UP000029278">
    <property type="component" value="Unassembled WGS sequence"/>
</dbReference>
<dbReference type="RefSeq" id="WP_036618698.1">
    <property type="nucleotide sequence ID" value="NZ_BGML01000004.1"/>
</dbReference>
<evidence type="ECO:0000256" key="4">
    <source>
        <dbReference type="ARBA" id="ARBA00022723"/>
    </source>
</evidence>
<dbReference type="STRING" id="44252.DJ90_1363"/>
<dbReference type="AlphaFoldDB" id="A0A090Y7G4"/>
<evidence type="ECO:0000256" key="1">
    <source>
        <dbReference type="ARBA" id="ARBA00001966"/>
    </source>
</evidence>
<keyword evidence="2" id="KW-0004">4Fe-4S</keyword>
<evidence type="ECO:0000259" key="7">
    <source>
        <dbReference type="PROSITE" id="PS51918"/>
    </source>
</evidence>
<sequence length="385" mass="44797">MECTLNLADGCNLQCTYCYEGNEKRNSVLSEEVMREAIDFMVENNPKEEKIHLSLLGGEPLLNKKVLLRLFDYIDDKYREIKQRFEFEMTTNGILLDDRIMEIVRNNNFKLYVSIDGDRETHNLNRSSGNKRNYYDTILRNLQKLIEQKVQFGVRMTVTCNNVHIFHQNVLYFYEMGVKRVHAAYDDFGAWTRETLNLLDEQMELLDEYYLNSVANTQDRLFNLHDLKLTTFFASRKPLFCSAGSIGHFTVNSSGDIFPCGYVLNDMKWNIGNFQEGIDRTKLISCIKASVKPSNKCNDCDIAFTCSGRKCGFQNYRLTGSLNIPSDITCKLERILYKHNYQVIKKMYERKIPRLMRYFEIAEANQIKIGKTMESIIREAAAAKS</sequence>
<reference evidence="8 10" key="1">
    <citation type="submission" date="2014-04" db="EMBL/GenBank/DDBJ databases">
        <authorList>
            <person name="Bishop-Lilly K.A."/>
            <person name="Broomall S.M."/>
            <person name="Chain P.S."/>
            <person name="Chertkov O."/>
            <person name="Coyne S.R."/>
            <person name="Daligault H.E."/>
            <person name="Davenport K.W."/>
            <person name="Erkkila T."/>
            <person name="Frey K.G."/>
            <person name="Gibbons H.S."/>
            <person name="Gu W."/>
            <person name="Jaissle J."/>
            <person name="Johnson S.L."/>
            <person name="Koroleva G.I."/>
            <person name="Ladner J.T."/>
            <person name="Lo C.-C."/>
            <person name="Minogue T.D."/>
            <person name="Munk C."/>
            <person name="Palacios G.F."/>
            <person name="Redden C.L."/>
            <person name="Rosenzweig C.N."/>
            <person name="Scholz M.B."/>
            <person name="Teshima H."/>
            <person name="Xu Y."/>
        </authorList>
    </citation>
    <scope>NUCLEOTIDE SEQUENCE [LARGE SCALE GENOMIC DNA]</scope>
    <source>
        <strain evidence="8 10">8244</strain>
    </source>
</reference>
<evidence type="ECO:0000256" key="2">
    <source>
        <dbReference type="ARBA" id="ARBA00022485"/>
    </source>
</evidence>
<dbReference type="EMBL" id="JMQA01000047">
    <property type="protein sequence ID" value="KFM94404.1"/>
    <property type="molecule type" value="Genomic_DNA"/>
</dbReference>
<dbReference type="SFLD" id="SFLDG01067">
    <property type="entry name" value="SPASM/twitch_domain_containing"/>
    <property type="match status" value="1"/>
</dbReference>
<evidence type="ECO:0000313" key="8">
    <source>
        <dbReference type="EMBL" id="KFM94404.1"/>
    </source>
</evidence>
<keyword evidence="4" id="KW-0479">Metal-binding</keyword>
<name>A0A090Y7G4_PAEMA</name>
<keyword evidence="10" id="KW-1185">Reference proteome</keyword>
<gene>
    <name evidence="8" type="ORF">DJ90_1363</name>
    <name evidence="9" type="ORF">GNQ08_01495</name>
</gene>
<evidence type="ECO:0000256" key="6">
    <source>
        <dbReference type="ARBA" id="ARBA00023014"/>
    </source>
</evidence>
<dbReference type="PROSITE" id="PS01305">
    <property type="entry name" value="MOAA_NIFB_PQQE"/>
    <property type="match status" value="1"/>
</dbReference>
<dbReference type="PATRIC" id="fig|44252.3.peg.5644"/>
<dbReference type="InterPro" id="IPR007197">
    <property type="entry name" value="rSAM"/>
</dbReference>
<evidence type="ECO:0000256" key="3">
    <source>
        <dbReference type="ARBA" id="ARBA00022691"/>
    </source>
</evidence>
<dbReference type="EMBL" id="WNZZ01000001">
    <property type="protein sequence ID" value="MUG21107.1"/>
    <property type="molecule type" value="Genomic_DNA"/>
</dbReference>
<dbReference type="SFLD" id="SFLDS00029">
    <property type="entry name" value="Radical_SAM"/>
    <property type="match status" value="1"/>
</dbReference>
<accession>A0A090Y7G4</accession>
<dbReference type="PANTHER" id="PTHR43273:SF8">
    <property type="entry name" value="RADICAL SAM DOMAIN PROTEIN"/>
    <property type="match status" value="1"/>
</dbReference>
<dbReference type="SUPFAM" id="SSF102114">
    <property type="entry name" value="Radical SAM enzymes"/>
    <property type="match status" value="1"/>
</dbReference>
<dbReference type="OrthoDB" id="9808591at2"/>
<keyword evidence="3" id="KW-0949">S-adenosyl-L-methionine</keyword>
<evidence type="ECO:0000256" key="5">
    <source>
        <dbReference type="ARBA" id="ARBA00023004"/>
    </source>
</evidence>
<feature type="domain" description="Radical SAM core" evidence="7">
    <location>
        <begin position="1"/>
        <end position="221"/>
    </location>
</feature>
<evidence type="ECO:0000313" key="10">
    <source>
        <dbReference type="Proteomes" id="UP000029278"/>
    </source>
</evidence>
<dbReference type="SFLD" id="SFLDG01386">
    <property type="entry name" value="main_SPASM_domain-containing"/>
    <property type="match status" value="1"/>
</dbReference>
<dbReference type="InterPro" id="IPR023885">
    <property type="entry name" value="4Fe4S-binding_SPASM_dom"/>
</dbReference>
<dbReference type="PROSITE" id="PS51918">
    <property type="entry name" value="RADICAL_SAM"/>
    <property type="match status" value="1"/>
</dbReference>